<dbReference type="Proteomes" id="UP000016934">
    <property type="component" value="Unassembled WGS sequence"/>
</dbReference>
<organism evidence="1 2">
    <name type="scientific">Cochliobolus sativus (strain ND90Pr / ATCC 201652)</name>
    <name type="common">Common root rot and spot blotch fungus</name>
    <name type="synonym">Bipolaris sorokiniana</name>
    <dbReference type="NCBI Taxonomy" id="665912"/>
    <lineage>
        <taxon>Eukaryota</taxon>
        <taxon>Fungi</taxon>
        <taxon>Dikarya</taxon>
        <taxon>Ascomycota</taxon>
        <taxon>Pezizomycotina</taxon>
        <taxon>Dothideomycetes</taxon>
        <taxon>Pleosporomycetidae</taxon>
        <taxon>Pleosporales</taxon>
        <taxon>Pleosporineae</taxon>
        <taxon>Pleosporaceae</taxon>
        <taxon>Bipolaris</taxon>
    </lineage>
</organism>
<dbReference type="GeneID" id="19139082"/>
<accession>M2R7B4</accession>
<protein>
    <submittedName>
        <fullName evidence="1">Uncharacterized protein</fullName>
    </submittedName>
</protein>
<sequence>MTFRYKRYEEKGLRCFVDTATGRYASCISVKAKYSLFVTKKEWEKADSFDPSFNYSFLFKGLPLASLGASGGIYVLVTCSSLSFL</sequence>
<dbReference type="EMBL" id="KB445645">
    <property type="protein sequence ID" value="EMD62884.1"/>
    <property type="molecule type" value="Genomic_DNA"/>
</dbReference>
<reference evidence="2" key="2">
    <citation type="journal article" date="2013" name="PLoS Genet.">
        <title>Comparative genome structure, secondary metabolite, and effector coding capacity across Cochliobolus pathogens.</title>
        <authorList>
            <person name="Condon B.J."/>
            <person name="Leng Y."/>
            <person name="Wu D."/>
            <person name="Bushley K.E."/>
            <person name="Ohm R.A."/>
            <person name="Otillar R."/>
            <person name="Martin J."/>
            <person name="Schackwitz W."/>
            <person name="Grimwood J."/>
            <person name="MohdZainudin N."/>
            <person name="Xue C."/>
            <person name="Wang R."/>
            <person name="Manning V.A."/>
            <person name="Dhillon B."/>
            <person name="Tu Z.J."/>
            <person name="Steffenson B.J."/>
            <person name="Salamov A."/>
            <person name="Sun H."/>
            <person name="Lowry S."/>
            <person name="LaButti K."/>
            <person name="Han J."/>
            <person name="Copeland A."/>
            <person name="Lindquist E."/>
            <person name="Barry K."/>
            <person name="Schmutz J."/>
            <person name="Baker S.E."/>
            <person name="Ciuffetti L.M."/>
            <person name="Grigoriev I.V."/>
            <person name="Zhong S."/>
            <person name="Turgeon B.G."/>
        </authorList>
    </citation>
    <scope>NUCLEOTIDE SEQUENCE [LARGE SCALE GENOMIC DNA]</scope>
    <source>
        <strain evidence="2">ND90Pr / ATCC 201652</strain>
    </source>
</reference>
<proteinExistence type="predicted"/>
<dbReference type="OrthoDB" id="3796976at2759"/>
<dbReference type="HOGENOM" id="CLU_2512478_0_0_1"/>
<dbReference type="KEGG" id="bsc:COCSADRAFT_37768"/>
<evidence type="ECO:0000313" key="2">
    <source>
        <dbReference type="Proteomes" id="UP000016934"/>
    </source>
</evidence>
<reference evidence="1 2" key="1">
    <citation type="journal article" date="2012" name="PLoS Pathog.">
        <title>Diverse lifestyles and strategies of plant pathogenesis encoded in the genomes of eighteen Dothideomycetes fungi.</title>
        <authorList>
            <person name="Ohm R.A."/>
            <person name="Feau N."/>
            <person name="Henrissat B."/>
            <person name="Schoch C.L."/>
            <person name="Horwitz B.A."/>
            <person name="Barry K.W."/>
            <person name="Condon B.J."/>
            <person name="Copeland A.C."/>
            <person name="Dhillon B."/>
            <person name="Glaser F."/>
            <person name="Hesse C.N."/>
            <person name="Kosti I."/>
            <person name="LaButti K."/>
            <person name="Lindquist E.A."/>
            <person name="Lucas S."/>
            <person name="Salamov A.A."/>
            <person name="Bradshaw R.E."/>
            <person name="Ciuffetti L."/>
            <person name="Hamelin R.C."/>
            <person name="Kema G.H.J."/>
            <person name="Lawrence C."/>
            <person name="Scott J.A."/>
            <person name="Spatafora J.W."/>
            <person name="Turgeon B.G."/>
            <person name="de Wit P.J.G.M."/>
            <person name="Zhong S."/>
            <person name="Goodwin S.B."/>
            <person name="Grigoriev I.V."/>
        </authorList>
    </citation>
    <scope>NUCLEOTIDE SEQUENCE [LARGE SCALE GENOMIC DNA]</scope>
    <source>
        <strain evidence="2">ND90Pr / ATCC 201652</strain>
    </source>
</reference>
<dbReference type="RefSeq" id="XP_007700988.1">
    <property type="nucleotide sequence ID" value="XM_007702798.1"/>
</dbReference>
<evidence type="ECO:0000313" key="1">
    <source>
        <dbReference type="EMBL" id="EMD62884.1"/>
    </source>
</evidence>
<dbReference type="AlphaFoldDB" id="M2R7B4"/>
<name>M2R7B4_COCSN</name>
<keyword evidence="2" id="KW-1185">Reference proteome</keyword>
<gene>
    <name evidence="1" type="ORF">COCSADRAFT_37768</name>
</gene>